<comment type="caution">
    <text evidence="2">The sequence shown here is derived from an EMBL/GenBank/DDBJ whole genome shotgun (WGS) entry which is preliminary data.</text>
</comment>
<gene>
    <name evidence="2" type="ORF">NAT47_00425</name>
</gene>
<evidence type="ECO:0000313" key="2">
    <source>
        <dbReference type="EMBL" id="MCL9768876.1"/>
    </source>
</evidence>
<feature type="chain" id="PRO_5046152799" description="DUF4251 domain-containing protein" evidence="1">
    <location>
        <begin position="20"/>
        <end position="161"/>
    </location>
</feature>
<organism evidence="2 3">
    <name type="scientific">Flavobacterium fragile</name>
    <dbReference type="NCBI Taxonomy" id="2949085"/>
    <lineage>
        <taxon>Bacteria</taxon>
        <taxon>Pseudomonadati</taxon>
        <taxon>Bacteroidota</taxon>
        <taxon>Flavobacteriia</taxon>
        <taxon>Flavobacteriales</taxon>
        <taxon>Flavobacteriaceae</taxon>
        <taxon>Flavobacterium</taxon>
    </lineage>
</organism>
<proteinExistence type="predicted"/>
<sequence>MKKLIILIIACHSFVNLYAQCDIKTNIRQDGNVIKYFNPKPIIKEKEYELGASIYKNQTSGQYLVSIIVLHKNGYSQDISGDLKIQTNSNNGISLKNIENKQVVMNGKRVTIGMFEIDKRSLIILKNNTLKSIFFEMNSKIYGSTITENKSLFMNQLQCLK</sequence>
<name>A0ABT0TD38_9FLAO</name>
<keyword evidence="3" id="KW-1185">Reference proteome</keyword>
<evidence type="ECO:0008006" key="4">
    <source>
        <dbReference type="Google" id="ProtNLM"/>
    </source>
</evidence>
<feature type="signal peptide" evidence="1">
    <location>
        <begin position="1"/>
        <end position="19"/>
    </location>
</feature>
<evidence type="ECO:0000313" key="3">
    <source>
        <dbReference type="Proteomes" id="UP001203342"/>
    </source>
</evidence>
<dbReference type="EMBL" id="JAMLJN010000001">
    <property type="protein sequence ID" value="MCL9768876.1"/>
    <property type="molecule type" value="Genomic_DNA"/>
</dbReference>
<keyword evidence="1" id="KW-0732">Signal</keyword>
<reference evidence="2 3" key="1">
    <citation type="submission" date="2022-05" db="EMBL/GenBank/DDBJ databases">
        <title>Flavobacterium sp., isolated from activated sludge.</title>
        <authorList>
            <person name="Ran Q."/>
        </authorList>
    </citation>
    <scope>NUCLEOTIDE SEQUENCE [LARGE SCALE GENOMIC DNA]</scope>
    <source>
        <strain evidence="2 3">HXWNR69</strain>
    </source>
</reference>
<evidence type="ECO:0000256" key="1">
    <source>
        <dbReference type="SAM" id="SignalP"/>
    </source>
</evidence>
<dbReference type="Proteomes" id="UP001203342">
    <property type="component" value="Unassembled WGS sequence"/>
</dbReference>
<protein>
    <recommendedName>
        <fullName evidence="4">DUF4251 domain-containing protein</fullName>
    </recommendedName>
</protein>
<dbReference type="RefSeq" id="WP_250579383.1">
    <property type="nucleotide sequence ID" value="NZ_JAMLJN010000001.1"/>
</dbReference>
<accession>A0ABT0TD38</accession>